<dbReference type="Proteomes" id="UP000294739">
    <property type="component" value="Unassembled WGS sequence"/>
</dbReference>
<dbReference type="InterPro" id="IPR006059">
    <property type="entry name" value="SBP"/>
</dbReference>
<accession>A0A4R5CCC1</accession>
<proteinExistence type="predicted"/>
<evidence type="ECO:0000313" key="2">
    <source>
        <dbReference type="Proteomes" id="UP000294739"/>
    </source>
</evidence>
<dbReference type="Gene3D" id="3.40.190.10">
    <property type="entry name" value="Periplasmic binding protein-like II"/>
    <property type="match status" value="2"/>
</dbReference>
<dbReference type="AlphaFoldDB" id="A0A4R5CCC1"/>
<dbReference type="EMBL" id="SMKZ01000087">
    <property type="protein sequence ID" value="TDD95883.1"/>
    <property type="molecule type" value="Genomic_DNA"/>
</dbReference>
<dbReference type="Pfam" id="PF13416">
    <property type="entry name" value="SBP_bac_8"/>
    <property type="match status" value="1"/>
</dbReference>
<dbReference type="SUPFAM" id="SSF53850">
    <property type="entry name" value="Periplasmic binding protein-like II"/>
    <property type="match status" value="1"/>
</dbReference>
<dbReference type="OrthoDB" id="7918484at2"/>
<dbReference type="PANTHER" id="PTHR43649">
    <property type="entry name" value="ARABINOSE-BINDING PROTEIN-RELATED"/>
    <property type="match status" value="1"/>
</dbReference>
<organism evidence="1 2">
    <name type="scientific">Jiangella asiatica</name>
    <dbReference type="NCBI Taxonomy" id="2530372"/>
    <lineage>
        <taxon>Bacteria</taxon>
        <taxon>Bacillati</taxon>
        <taxon>Actinomycetota</taxon>
        <taxon>Actinomycetes</taxon>
        <taxon>Jiangellales</taxon>
        <taxon>Jiangellaceae</taxon>
        <taxon>Jiangella</taxon>
    </lineage>
</organism>
<name>A0A4R5CCC1_9ACTN</name>
<dbReference type="InterPro" id="IPR050490">
    <property type="entry name" value="Bact_solute-bd_prot1"/>
</dbReference>
<dbReference type="PANTHER" id="PTHR43649:SF12">
    <property type="entry name" value="DIACETYLCHITOBIOSE BINDING PROTEIN DASA"/>
    <property type="match status" value="1"/>
</dbReference>
<comment type="caution">
    <text evidence="1">The sequence shown here is derived from an EMBL/GenBank/DDBJ whole genome shotgun (WGS) entry which is preliminary data.</text>
</comment>
<dbReference type="InParanoid" id="A0A4R5CCC1"/>
<protein>
    <submittedName>
        <fullName evidence="1">Carbohydrate ABC transporter substrate-binding protein</fullName>
    </submittedName>
</protein>
<evidence type="ECO:0000313" key="1">
    <source>
        <dbReference type="EMBL" id="TDD95883.1"/>
    </source>
</evidence>
<keyword evidence="2" id="KW-1185">Reference proteome</keyword>
<reference evidence="1 2" key="1">
    <citation type="submission" date="2019-03" db="EMBL/GenBank/DDBJ databases">
        <title>Draft genome sequences of novel Actinobacteria.</title>
        <authorList>
            <person name="Sahin N."/>
            <person name="Ay H."/>
            <person name="Saygin H."/>
        </authorList>
    </citation>
    <scope>NUCLEOTIDE SEQUENCE [LARGE SCALE GENOMIC DNA]</scope>
    <source>
        <strain evidence="1 2">5K138</strain>
    </source>
</reference>
<sequence length="472" mass="50052">MRVDMRPAYPGGDVDTSNRLLRAQLTLRHLRVEYLTPSAEKGSAMRSATMRLTALAVAVLFASSCGIMSAGDDDTADGATDVLRVSCFGNDQRIQRVETAIAAFEEANDGVEVQLECTGFANYFDKLATQFAARDAPDVVMLNSQVLGEYAERGALHELGDSVDTSKFSEVAAAEGTTADGRFGVAAGLNTMTVLANREIFDAAGVELPDDSTWTWDQYATLAATITGQGAENLYGSDAPNFGPAFELWLRQQGSEMFTEDGELGFTASDVTDFFVYVQGLAQSGAIPPASIITEQQEALEQSGVATNKDAMGWFWNSAIGAVSKASGADIVILRPPSATGSSADAGLFFKPDSLWTISGDAEHKDHAEAFIDFMVNSTEAGLATLTSLGIPANSDVRAAIAAEVTGSDKVSLEYIDEISDELGPQRPALPSGAGIVDTTFHRFAMEVLFDRLTPDAAAGQLVEELDAALEK</sequence>
<gene>
    <name evidence="1" type="ORF">E1269_30855</name>
</gene>